<evidence type="ECO:0000313" key="4">
    <source>
        <dbReference type="EMBL" id="MDT1064228.1"/>
    </source>
</evidence>
<comment type="subcellular location">
    <subcellularLocation>
        <location evidence="1">Periplasm</location>
    </subcellularLocation>
</comment>
<comment type="similarity">
    <text evidence="2">Belongs to the bacterial solute-binding protein 5 family.</text>
</comment>
<dbReference type="EMBL" id="JAVRQI010000019">
    <property type="protein sequence ID" value="MDT1064228.1"/>
    <property type="molecule type" value="Genomic_DNA"/>
</dbReference>
<dbReference type="Pfam" id="PF00496">
    <property type="entry name" value="SBP_bac_5"/>
    <property type="match status" value="1"/>
</dbReference>
<dbReference type="InterPro" id="IPR000914">
    <property type="entry name" value="SBP_5_dom"/>
</dbReference>
<accession>A0ABU3EIZ5</accession>
<comment type="caution">
    <text evidence="4">The sequence shown here is derived from an EMBL/GenBank/DDBJ whole genome shotgun (WGS) entry which is preliminary data.</text>
</comment>
<dbReference type="InterPro" id="IPR039424">
    <property type="entry name" value="SBP_5"/>
</dbReference>
<dbReference type="InterPro" id="IPR030678">
    <property type="entry name" value="Peptide/Ni-bd"/>
</dbReference>
<keyword evidence="5" id="KW-1185">Reference proteome</keyword>
<dbReference type="SUPFAM" id="SSF53850">
    <property type="entry name" value="Periplasmic binding protein-like II"/>
    <property type="match status" value="1"/>
</dbReference>
<gene>
    <name evidence="4" type="ORF">RM190_20360</name>
</gene>
<dbReference type="Gene3D" id="3.40.190.10">
    <property type="entry name" value="Periplasmic binding protein-like II"/>
    <property type="match status" value="1"/>
</dbReference>
<evidence type="ECO:0000256" key="1">
    <source>
        <dbReference type="ARBA" id="ARBA00004418"/>
    </source>
</evidence>
<dbReference type="CDD" id="cd00995">
    <property type="entry name" value="PBP2_NikA_DppA_OppA_like"/>
    <property type="match status" value="1"/>
</dbReference>
<dbReference type="Proteomes" id="UP001251085">
    <property type="component" value="Unassembled WGS sequence"/>
</dbReference>
<organism evidence="4 5">
    <name type="scientific">Paracoccus broussonetiae</name>
    <dbReference type="NCBI Taxonomy" id="3075834"/>
    <lineage>
        <taxon>Bacteria</taxon>
        <taxon>Pseudomonadati</taxon>
        <taxon>Pseudomonadota</taxon>
        <taxon>Alphaproteobacteria</taxon>
        <taxon>Rhodobacterales</taxon>
        <taxon>Paracoccaceae</taxon>
        <taxon>Paracoccus</taxon>
    </lineage>
</organism>
<dbReference type="PIRSF" id="PIRSF002741">
    <property type="entry name" value="MppA"/>
    <property type="match status" value="1"/>
</dbReference>
<proteinExistence type="inferred from homology"/>
<evidence type="ECO:0000313" key="5">
    <source>
        <dbReference type="Proteomes" id="UP001251085"/>
    </source>
</evidence>
<feature type="domain" description="Solute-binding protein family 5" evidence="3">
    <location>
        <begin position="97"/>
        <end position="438"/>
    </location>
</feature>
<evidence type="ECO:0000259" key="3">
    <source>
        <dbReference type="Pfam" id="PF00496"/>
    </source>
</evidence>
<dbReference type="RefSeq" id="WP_311761316.1">
    <property type="nucleotide sequence ID" value="NZ_JAVRQI010000019.1"/>
</dbReference>
<dbReference type="Gene3D" id="3.10.105.10">
    <property type="entry name" value="Dipeptide-binding Protein, Domain 3"/>
    <property type="match status" value="1"/>
</dbReference>
<dbReference type="PANTHER" id="PTHR30290">
    <property type="entry name" value="PERIPLASMIC BINDING COMPONENT OF ABC TRANSPORTER"/>
    <property type="match status" value="1"/>
</dbReference>
<sequence length="536" mass="58768">MERILQKTNGQGGGMGKRTFLRLSAASLGLAAAADITGGALMAAEPEGEGLVIALRRLGFLVPNPLRESGGSMEYLPLIYDRLVAPDPDGNLSKERGIAEDWDMSPDGKTWTFHIRRGVTFHDGSDVTAEDAKFSMEAAIGPNSRSSRAAEMRELLAGIDVVDPYTLVVRCNRPFLDLAAFCSNRSGIILPKAYYETVGDDAFTDRPIGSGPYRFSSVVVGSEIRLEAIDHHWRDGKPRFGSLKLLMIPEEATSIAMLTTGAADITTVGRDKVAQIEGAGLKTIRKTNAAIMNFRPNMQWTSPAFSDIRFRKALNLAIDKAAIMATVFDGQATPTTTWPGSVIRVAGTIPELAPYGYDPAEAQRLIREAGFEGYEFRVPSYQRTLAPEFPVLVEAVVGYWQAVGLSPVIYNTDFTSFQADWRAGKVEGNVMGTDGVTDPSAYDILDAMKLYLHSSSGRTIIRDAGLDAMLDEASVSLDQDRINELLGQVYQRIYDQYYFVPICEISEIIATTPRTPDWSPGQLSEEHMFYDLTRQG</sequence>
<name>A0ABU3EIZ5_9RHOB</name>
<protein>
    <submittedName>
        <fullName evidence="4">ABC transporter substrate-binding protein</fullName>
    </submittedName>
</protein>
<evidence type="ECO:0000256" key="2">
    <source>
        <dbReference type="ARBA" id="ARBA00005695"/>
    </source>
</evidence>
<reference evidence="5" key="1">
    <citation type="submission" date="2023-07" db="EMBL/GenBank/DDBJ databases">
        <title>Characterization of two Paracoccaceae strains isolated from Phycosphere and proposal of Xinfangfangia lacusdiani sp. nov.</title>
        <authorList>
            <person name="Deng Y."/>
            <person name="Zhang Y.Q."/>
        </authorList>
    </citation>
    <scope>NUCLEOTIDE SEQUENCE [LARGE SCALE GENOMIC DNA]</scope>
    <source>
        <strain evidence="5">CPCC 101403</strain>
    </source>
</reference>